<organism evidence="1 2">
    <name type="scientific">Brevibacillus laterosporus</name>
    <name type="common">Bacillus laterosporus</name>
    <dbReference type="NCBI Taxonomy" id="1465"/>
    <lineage>
        <taxon>Bacteria</taxon>
        <taxon>Bacillati</taxon>
        <taxon>Bacillota</taxon>
        <taxon>Bacilli</taxon>
        <taxon>Bacillales</taxon>
        <taxon>Paenibacillaceae</taxon>
        <taxon>Brevibacillus</taxon>
    </lineage>
</organism>
<dbReference type="AlphaFoldDB" id="A0A502H7P7"/>
<dbReference type="GO" id="GO:0046983">
    <property type="term" value="F:protein dimerization activity"/>
    <property type="evidence" value="ECO:0007669"/>
    <property type="project" value="InterPro"/>
</dbReference>
<dbReference type="InterPro" id="IPR018540">
    <property type="entry name" value="Spo0E-like"/>
</dbReference>
<sequence>MKDLKKVEDVLLYHRKRTPRTGVKYSAPIKSISPLSAKRIQSCQDENDLHTDTEILRKKLVELVCKEGTFSSLAVLEMSQRLDEYIVHMQKRIKAYKH</sequence>
<dbReference type="Proteomes" id="UP000319432">
    <property type="component" value="Chromosome"/>
</dbReference>
<dbReference type="Gene3D" id="4.10.280.10">
    <property type="entry name" value="Helix-loop-helix DNA-binding domain"/>
    <property type="match status" value="1"/>
</dbReference>
<dbReference type="InterPro" id="IPR037208">
    <property type="entry name" value="Spo0E-like_sf"/>
</dbReference>
<accession>A0A502H7P7</accession>
<protein>
    <submittedName>
        <fullName evidence="1">Aspartyl-phosphate phosphatase Spo0E family protein</fullName>
    </submittedName>
</protein>
<reference evidence="1 2" key="1">
    <citation type="submission" date="2018-11" db="EMBL/GenBank/DDBJ databases">
        <title>Phylogenetic determinants of toxin gene distribution in genomes of Brevibacillus laterosporus.</title>
        <authorList>
            <person name="Glare T.R."/>
            <person name="Durrant A."/>
            <person name="Berry C."/>
            <person name="Palma L."/>
            <person name="Ormskirk M."/>
            <person name="Cox M.O."/>
        </authorList>
    </citation>
    <scope>NUCLEOTIDE SEQUENCE [LARGE SCALE GENOMIC DNA]</scope>
    <source>
        <strain evidence="1 2">1821L</strain>
    </source>
</reference>
<name>A0A502H7P7_BRELA</name>
<dbReference type="OrthoDB" id="2472793at2"/>
<dbReference type="EMBL" id="CP033464">
    <property type="protein sequence ID" value="QDX95365.1"/>
    <property type="molecule type" value="Genomic_DNA"/>
</dbReference>
<dbReference type="GO" id="GO:0043937">
    <property type="term" value="P:regulation of sporulation"/>
    <property type="evidence" value="ECO:0007669"/>
    <property type="project" value="InterPro"/>
</dbReference>
<dbReference type="InterPro" id="IPR036638">
    <property type="entry name" value="HLH_DNA-bd_sf"/>
</dbReference>
<dbReference type="SUPFAM" id="SSF140500">
    <property type="entry name" value="BAS1536-like"/>
    <property type="match status" value="1"/>
</dbReference>
<gene>
    <name evidence="1" type="ORF">EEL30_25620</name>
</gene>
<keyword evidence="2" id="KW-1185">Reference proteome</keyword>
<evidence type="ECO:0000313" key="2">
    <source>
        <dbReference type="Proteomes" id="UP000319432"/>
    </source>
</evidence>
<proteinExistence type="predicted"/>
<dbReference type="Pfam" id="PF09388">
    <property type="entry name" value="SpoOE-like"/>
    <property type="match status" value="1"/>
</dbReference>
<evidence type="ECO:0000313" key="1">
    <source>
        <dbReference type="EMBL" id="QDX95365.1"/>
    </source>
</evidence>